<dbReference type="GO" id="GO:0051301">
    <property type="term" value="P:cell division"/>
    <property type="evidence" value="ECO:0007669"/>
    <property type="project" value="UniProtKB-KW"/>
</dbReference>
<comment type="similarity">
    <text evidence="4">Belongs to the cyclin family.</text>
</comment>
<reference evidence="7 8" key="1">
    <citation type="submission" date="2013-03" db="EMBL/GenBank/DDBJ databases">
        <title>The Genome Sequence of Cladophialophora psammophila CBS 110553.</title>
        <authorList>
            <consortium name="The Broad Institute Genomics Platform"/>
            <person name="Cuomo C."/>
            <person name="de Hoog S."/>
            <person name="Gorbushina A."/>
            <person name="Walker B."/>
            <person name="Young S.K."/>
            <person name="Zeng Q."/>
            <person name="Gargeya S."/>
            <person name="Fitzgerald M."/>
            <person name="Haas B."/>
            <person name="Abouelleil A."/>
            <person name="Allen A.W."/>
            <person name="Alvarado L."/>
            <person name="Arachchi H.M."/>
            <person name="Berlin A.M."/>
            <person name="Chapman S.B."/>
            <person name="Gainer-Dewar J."/>
            <person name="Goldberg J."/>
            <person name="Griggs A."/>
            <person name="Gujja S."/>
            <person name="Hansen M."/>
            <person name="Howarth C."/>
            <person name="Imamovic A."/>
            <person name="Ireland A."/>
            <person name="Larimer J."/>
            <person name="McCowan C."/>
            <person name="Murphy C."/>
            <person name="Pearson M."/>
            <person name="Poon T.W."/>
            <person name="Priest M."/>
            <person name="Roberts A."/>
            <person name="Saif S."/>
            <person name="Shea T."/>
            <person name="Sisk P."/>
            <person name="Sykes S."/>
            <person name="Wortman J."/>
            <person name="Nusbaum C."/>
            <person name="Birren B."/>
        </authorList>
    </citation>
    <scope>NUCLEOTIDE SEQUENCE [LARGE SCALE GENOMIC DNA]</scope>
    <source>
        <strain evidence="7 8">CBS 110553</strain>
    </source>
</reference>
<dbReference type="RefSeq" id="XP_007751424.1">
    <property type="nucleotide sequence ID" value="XM_007753234.1"/>
</dbReference>
<accession>W9WCG3</accession>
<comment type="caution">
    <text evidence="7">The sequence shown here is derived from an EMBL/GenBank/DDBJ whole genome shotgun (WGS) entry which is preliminary data.</text>
</comment>
<dbReference type="OrthoDB" id="5590282at2759"/>
<dbReference type="InterPro" id="IPR004367">
    <property type="entry name" value="Cyclin_C-dom"/>
</dbReference>
<dbReference type="Pfam" id="PF00134">
    <property type="entry name" value="Cyclin_N"/>
    <property type="match status" value="1"/>
</dbReference>
<proteinExistence type="inferred from homology"/>
<keyword evidence="1" id="KW-0132">Cell division</keyword>
<dbReference type="InterPro" id="IPR013763">
    <property type="entry name" value="Cyclin-like_dom"/>
</dbReference>
<dbReference type="GO" id="GO:0016538">
    <property type="term" value="F:cyclin-dependent protein serine/threonine kinase regulator activity"/>
    <property type="evidence" value="ECO:0007669"/>
    <property type="project" value="InterPro"/>
</dbReference>
<feature type="domain" description="Cyclin C-terminal" evidence="6">
    <location>
        <begin position="145"/>
        <end position="258"/>
    </location>
</feature>
<dbReference type="AlphaFoldDB" id="W9WCG3"/>
<dbReference type="InterPro" id="IPR048258">
    <property type="entry name" value="Cyclins_cyclin-box"/>
</dbReference>
<evidence type="ECO:0000256" key="3">
    <source>
        <dbReference type="ARBA" id="ARBA00023306"/>
    </source>
</evidence>
<evidence type="ECO:0000313" key="7">
    <source>
        <dbReference type="EMBL" id="EXJ56209.1"/>
    </source>
</evidence>
<dbReference type="STRING" id="1182543.W9WCG3"/>
<gene>
    <name evidence="7" type="ORF">A1O5_12665</name>
</gene>
<dbReference type="InterPro" id="IPR006671">
    <property type="entry name" value="Cyclin_N"/>
</dbReference>
<protein>
    <submittedName>
        <fullName evidence="7">Uncharacterized protein</fullName>
    </submittedName>
</protein>
<dbReference type="GeneID" id="19197351"/>
<evidence type="ECO:0000256" key="1">
    <source>
        <dbReference type="ARBA" id="ARBA00022618"/>
    </source>
</evidence>
<dbReference type="Proteomes" id="UP000019471">
    <property type="component" value="Unassembled WGS sequence"/>
</dbReference>
<dbReference type="EMBL" id="AMGX01000036">
    <property type="protein sequence ID" value="EXJ56209.1"/>
    <property type="molecule type" value="Genomic_DNA"/>
</dbReference>
<evidence type="ECO:0000259" key="6">
    <source>
        <dbReference type="SMART" id="SM01332"/>
    </source>
</evidence>
<dbReference type="InterPro" id="IPR039361">
    <property type="entry name" value="Cyclin"/>
</dbReference>
<dbReference type="GO" id="GO:0044772">
    <property type="term" value="P:mitotic cell cycle phase transition"/>
    <property type="evidence" value="ECO:0007669"/>
    <property type="project" value="InterPro"/>
</dbReference>
<feature type="domain" description="Cyclin-like" evidence="5">
    <location>
        <begin position="149"/>
        <end position="230"/>
    </location>
</feature>
<keyword evidence="2 4" id="KW-0195">Cyclin</keyword>
<dbReference type="Gene3D" id="1.10.472.10">
    <property type="entry name" value="Cyclin-like"/>
    <property type="match status" value="2"/>
</dbReference>
<sequence>MTSLSSLISEEDEYTDENFEHLTQKETKMVPNPQYMTLQPKLNWGMRTTVVEWLIVVWNYLNFNHQVLYLTVNIMDRFLSLEQVEPNQLPLIATASLVLAVKYEHHYPHHSTRQIIEIINLEPTPAVLRAESYIFRRLGYDLNWPGPSIFLHRINKINIEDTNLIVLGHYLLEITLRDERFVSSLPSFTATVAYCLAREMLGEWLWTPQHVQSSGYTGAELEPFVQILRETCQSPYSETVKRFSQRHAVLYAKVEKRLQWLKEFNSEEGEL</sequence>
<dbReference type="eggNOG" id="KOG0653">
    <property type="taxonomic scope" value="Eukaryota"/>
</dbReference>
<dbReference type="PROSITE" id="PS00292">
    <property type="entry name" value="CYCLINS"/>
    <property type="match status" value="1"/>
</dbReference>
<dbReference type="SUPFAM" id="SSF47954">
    <property type="entry name" value="Cyclin-like"/>
    <property type="match status" value="2"/>
</dbReference>
<dbReference type="PIRSF" id="PIRSF001771">
    <property type="entry name" value="Cyclin_A_B_D_E"/>
    <property type="match status" value="1"/>
</dbReference>
<evidence type="ECO:0000256" key="2">
    <source>
        <dbReference type="ARBA" id="ARBA00023127"/>
    </source>
</evidence>
<dbReference type="InterPro" id="IPR046965">
    <property type="entry name" value="Cyclin_A/B-like"/>
</dbReference>
<dbReference type="SMART" id="SM01332">
    <property type="entry name" value="Cyclin_C"/>
    <property type="match status" value="1"/>
</dbReference>
<organism evidence="7 8">
    <name type="scientific">Cladophialophora psammophila CBS 110553</name>
    <dbReference type="NCBI Taxonomy" id="1182543"/>
    <lineage>
        <taxon>Eukaryota</taxon>
        <taxon>Fungi</taxon>
        <taxon>Dikarya</taxon>
        <taxon>Ascomycota</taxon>
        <taxon>Pezizomycotina</taxon>
        <taxon>Eurotiomycetes</taxon>
        <taxon>Chaetothyriomycetidae</taxon>
        <taxon>Chaetothyriales</taxon>
        <taxon>Herpotrichiellaceae</taxon>
        <taxon>Cladophialophora</taxon>
    </lineage>
</organism>
<name>W9WCG3_9EURO</name>
<evidence type="ECO:0000259" key="5">
    <source>
        <dbReference type="SMART" id="SM00385"/>
    </source>
</evidence>
<dbReference type="PANTHER" id="PTHR10177">
    <property type="entry name" value="CYCLINS"/>
    <property type="match status" value="1"/>
</dbReference>
<evidence type="ECO:0000256" key="4">
    <source>
        <dbReference type="RuleBase" id="RU000383"/>
    </source>
</evidence>
<evidence type="ECO:0000313" key="8">
    <source>
        <dbReference type="Proteomes" id="UP000019471"/>
    </source>
</evidence>
<dbReference type="HOGENOM" id="CLU_020695_2_4_1"/>
<keyword evidence="3" id="KW-0131">Cell cycle</keyword>
<feature type="domain" description="Cyclin-like" evidence="5">
    <location>
        <begin position="52"/>
        <end position="136"/>
    </location>
</feature>
<dbReference type="SMART" id="SM00385">
    <property type="entry name" value="CYCLIN"/>
    <property type="match status" value="2"/>
</dbReference>
<keyword evidence="8" id="KW-1185">Reference proteome</keyword>
<dbReference type="Pfam" id="PF02984">
    <property type="entry name" value="Cyclin_C"/>
    <property type="match status" value="1"/>
</dbReference>
<dbReference type="InterPro" id="IPR036915">
    <property type="entry name" value="Cyclin-like_sf"/>
</dbReference>